<comment type="caution">
    <text evidence="1">The sequence shown here is derived from an EMBL/GenBank/DDBJ whole genome shotgun (WGS) entry which is preliminary data.</text>
</comment>
<accession>A0A1X1KNE1</accession>
<name>A0A1X1KNE1_STRMT</name>
<evidence type="ECO:0008006" key="3">
    <source>
        <dbReference type="Google" id="ProtNLM"/>
    </source>
</evidence>
<dbReference type="RefSeq" id="WP_084861519.1">
    <property type="nucleotide sequence ID" value="NZ_NCVJ01000015.1"/>
</dbReference>
<evidence type="ECO:0000313" key="1">
    <source>
        <dbReference type="EMBL" id="ORP00951.1"/>
    </source>
</evidence>
<reference evidence="1 2" key="1">
    <citation type="journal article" date="2016" name="Eur. J. Clin. Microbiol. Infect. Dis.">
        <title>Whole genome sequencing as a tool for phylogenetic analysis of clinical strains of Mitis group streptococci.</title>
        <authorList>
            <person name="Rasmussen L.H."/>
            <person name="Dargis R."/>
            <person name="Hojholt K."/>
            <person name="Christensen J.J."/>
            <person name="Skovgaard O."/>
            <person name="Justesen U.S."/>
            <person name="Rosenvinge F.S."/>
            <person name="Moser C."/>
            <person name="Lukjancenko O."/>
            <person name="Rasmussen S."/>
            <person name="Nielsen X.C."/>
        </authorList>
    </citation>
    <scope>NUCLEOTIDE SEQUENCE [LARGE SCALE GENOMIC DNA]</scope>
    <source>
        <strain evidence="1 2">RH_12363_08</strain>
    </source>
</reference>
<dbReference type="EMBL" id="NCVJ01000015">
    <property type="protein sequence ID" value="ORP00951.1"/>
    <property type="molecule type" value="Genomic_DNA"/>
</dbReference>
<proteinExistence type="predicted"/>
<dbReference type="Pfam" id="PF23857">
    <property type="entry name" value="Phage_TAC_19"/>
    <property type="match status" value="1"/>
</dbReference>
<protein>
    <recommendedName>
        <fullName evidence="3">Phage protein</fullName>
    </recommendedName>
</protein>
<gene>
    <name evidence="1" type="ORF">B7696_00345</name>
</gene>
<sequence length="112" mass="12933">MFEIKFKKAGVLKEFSKDYVNVEDNLLALEHQVRQTALYEVKEDLLNPAKHRELNEAYLDMFVKMYGEQFAAEDLKTASVETLETLNDLYLAALGGKQEEKETTKGKKKKKD</sequence>
<evidence type="ECO:0000313" key="2">
    <source>
        <dbReference type="Proteomes" id="UP000193234"/>
    </source>
</evidence>
<dbReference type="Proteomes" id="UP000193234">
    <property type="component" value="Unassembled WGS sequence"/>
</dbReference>
<dbReference type="InterPro" id="IPR057006">
    <property type="entry name" value="Phage_TAC_19"/>
</dbReference>
<dbReference type="AlphaFoldDB" id="A0A1X1KNE1"/>
<organism evidence="1 2">
    <name type="scientific">Streptococcus mitis</name>
    <dbReference type="NCBI Taxonomy" id="28037"/>
    <lineage>
        <taxon>Bacteria</taxon>
        <taxon>Bacillati</taxon>
        <taxon>Bacillota</taxon>
        <taxon>Bacilli</taxon>
        <taxon>Lactobacillales</taxon>
        <taxon>Streptococcaceae</taxon>
        <taxon>Streptococcus</taxon>
        <taxon>Streptococcus mitis group</taxon>
    </lineage>
</organism>